<evidence type="ECO:0000256" key="1">
    <source>
        <dbReference type="SAM" id="MobiDB-lite"/>
    </source>
</evidence>
<dbReference type="Proteomes" id="UP001428341">
    <property type="component" value="Unassembled WGS sequence"/>
</dbReference>
<evidence type="ECO:0000313" key="2">
    <source>
        <dbReference type="EMBL" id="KAK9208754.1"/>
    </source>
</evidence>
<evidence type="ECO:0000313" key="3">
    <source>
        <dbReference type="Proteomes" id="UP001428341"/>
    </source>
</evidence>
<name>A0AAP0ME31_9ROSI</name>
<reference evidence="2 3" key="1">
    <citation type="submission" date="2024-05" db="EMBL/GenBank/DDBJ databases">
        <title>Haplotype-resolved chromosome-level genome assembly of Huyou (Citrus changshanensis).</title>
        <authorList>
            <person name="Miao C."/>
            <person name="Chen W."/>
            <person name="Wu Y."/>
            <person name="Wang L."/>
            <person name="Zhao S."/>
            <person name="Grierson D."/>
            <person name="Xu C."/>
            <person name="Chen K."/>
        </authorList>
    </citation>
    <scope>NUCLEOTIDE SEQUENCE [LARGE SCALE GENOMIC DNA]</scope>
    <source>
        <strain evidence="2">01-14</strain>
        <tissue evidence="2">Leaf</tissue>
    </source>
</reference>
<comment type="caution">
    <text evidence="2">The sequence shown here is derived from an EMBL/GenBank/DDBJ whole genome shotgun (WGS) entry which is preliminary data.</text>
</comment>
<organism evidence="2 3">
    <name type="scientific">Citrus x changshan-huyou</name>
    <dbReference type="NCBI Taxonomy" id="2935761"/>
    <lineage>
        <taxon>Eukaryota</taxon>
        <taxon>Viridiplantae</taxon>
        <taxon>Streptophyta</taxon>
        <taxon>Embryophyta</taxon>
        <taxon>Tracheophyta</taxon>
        <taxon>Spermatophyta</taxon>
        <taxon>Magnoliopsida</taxon>
        <taxon>eudicotyledons</taxon>
        <taxon>Gunneridae</taxon>
        <taxon>Pentapetalae</taxon>
        <taxon>rosids</taxon>
        <taxon>malvids</taxon>
        <taxon>Sapindales</taxon>
        <taxon>Rutaceae</taxon>
        <taxon>Aurantioideae</taxon>
        <taxon>Citrus</taxon>
    </lineage>
</organism>
<protein>
    <submittedName>
        <fullName evidence="2">Uncharacterized protein</fullName>
    </submittedName>
</protein>
<feature type="region of interest" description="Disordered" evidence="1">
    <location>
        <begin position="69"/>
        <end position="121"/>
    </location>
</feature>
<dbReference type="EMBL" id="JBCGBO010000004">
    <property type="protein sequence ID" value="KAK9208754.1"/>
    <property type="molecule type" value="Genomic_DNA"/>
</dbReference>
<sequence length="134" mass="14574">MGPTFVKKTCIETNSKPVDETKGDQWAGRHVARYGSVRYGTAWARFGEARGTHVGRTGLRILGTRALKHGTIRDGPKHDAALPPLAESEQRRSGSSSSRRFSISAATEQRRNSNSTRSRDAAATFSLNAIADFA</sequence>
<accession>A0AAP0ME31</accession>
<dbReference type="AlphaFoldDB" id="A0AAP0ME31"/>
<feature type="compositionally biased region" description="Low complexity" evidence="1">
    <location>
        <begin position="93"/>
        <end position="104"/>
    </location>
</feature>
<gene>
    <name evidence="2" type="ORF">WN944_001114</name>
</gene>
<proteinExistence type="predicted"/>
<feature type="compositionally biased region" description="Basic and acidic residues" evidence="1">
    <location>
        <begin position="71"/>
        <end position="80"/>
    </location>
</feature>
<keyword evidence="3" id="KW-1185">Reference proteome</keyword>